<feature type="region of interest" description="Disordered" evidence="13">
    <location>
        <begin position="1243"/>
        <end position="1313"/>
    </location>
</feature>
<evidence type="ECO:0000313" key="18">
    <source>
        <dbReference type="Proteomes" id="UP001153321"/>
    </source>
</evidence>
<keyword evidence="6" id="KW-0547">Nucleotide-binding</keyword>
<name>A0A9P0N6B7_SPOLI</name>
<feature type="chain" id="PRO_5040162118" description="guanylate cyclase" evidence="14">
    <location>
        <begin position="20"/>
        <end position="1313"/>
    </location>
</feature>
<dbReference type="PROSITE" id="PS50125">
    <property type="entry name" value="GUANYLATE_CYCLASE_2"/>
    <property type="match status" value="1"/>
</dbReference>
<reference evidence="17" key="1">
    <citation type="submission" date="2022-02" db="EMBL/GenBank/DDBJ databases">
        <authorList>
            <person name="King R."/>
        </authorList>
    </citation>
    <scope>NUCLEOTIDE SEQUENCE</scope>
</reference>
<comment type="catalytic activity">
    <reaction evidence="1">
        <text>GTP = 3',5'-cyclic GMP + diphosphate</text>
        <dbReference type="Rhea" id="RHEA:13665"/>
        <dbReference type="ChEBI" id="CHEBI:33019"/>
        <dbReference type="ChEBI" id="CHEBI:37565"/>
        <dbReference type="ChEBI" id="CHEBI:57746"/>
        <dbReference type="EC" id="4.6.1.2"/>
    </reaction>
</comment>
<dbReference type="Gene3D" id="6.10.250.780">
    <property type="match status" value="1"/>
</dbReference>
<keyword evidence="4" id="KW-0812">Transmembrane</keyword>
<proteinExistence type="predicted"/>
<dbReference type="SUPFAM" id="SSF56112">
    <property type="entry name" value="Protein kinase-like (PK-like)"/>
    <property type="match status" value="1"/>
</dbReference>
<dbReference type="FunFam" id="3.30.70.1230:FF:000030">
    <property type="entry name" value="Si:ch211-215j19.12"/>
    <property type="match status" value="1"/>
</dbReference>
<dbReference type="InterPro" id="IPR050401">
    <property type="entry name" value="Cyclic_nucleotide_synthase"/>
</dbReference>
<dbReference type="SUPFAM" id="SSF55073">
    <property type="entry name" value="Nucleotide cyclase"/>
    <property type="match status" value="1"/>
</dbReference>
<dbReference type="GO" id="GO:0005524">
    <property type="term" value="F:ATP binding"/>
    <property type="evidence" value="ECO:0007669"/>
    <property type="project" value="InterPro"/>
</dbReference>
<dbReference type="EC" id="4.6.1.2" evidence="3"/>
<evidence type="ECO:0000313" key="17">
    <source>
        <dbReference type="EMBL" id="CAH1643100.1"/>
    </source>
</evidence>
<dbReference type="GO" id="GO:0005886">
    <property type="term" value="C:plasma membrane"/>
    <property type="evidence" value="ECO:0007669"/>
    <property type="project" value="TreeGrafter"/>
</dbReference>
<dbReference type="Pfam" id="PF00211">
    <property type="entry name" value="Guanylate_cyc"/>
    <property type="match status" value="1"/>
</dbReference>
<evidence type="ECO:0000256" key="1">
    <source>
        <dbReference type="ARBA" id="ARBA00001436"/>
    </source>
</evidence>
<evidence type="ECO:0000259" key="16">
    <source>
        <dbReference type="PROSITE" id="PS50125"/>
    </source>
</evidence>
<evidence type="ECO:0000256" key="11">
    <source>
        <dbReference type="ARBA" id="ARBA00023293"/>
    </source>
</evidence>
<keyword evidence="11" id="KW-0141">cGMP biosynthesis</keyword>
<dbReference type="Proteomes" id="UP001153321">
    <property type="component" value="Chromosome 3"/>
</dbReference>
<dbReference type="CDD" id="cd07302">
    <property type="entry name" value="CHD"/>
    <property type="match status" value="1"/>
</dbReference>
<accession>A0A9P0N6B7</accession>
<feature type="domain" description="Guanylate cyclase" evidence="16">
    <location>
        <begin position="926"/>
        <end position="1055"/>
    </location>
</feature>
<protein>
    <recommendedName>
        <fullName evidence="3">guanylate cyclase</fullName>
        <ecNumber evidence="3">4.6.1.2</ecNumber>
    </recommendedName>
</protein>
<dbReference type="PANTHER" id="PTHR11920">
    <property type="entry name" value="GUANYLYL CYCLASE"/>
    <property type="match status" value="1"/>
</dbReference>
<dbReference type="GO" id="GO:0035556">
    <property type="term" value="P:intracellular signal transduction"/>
    <property type="evidence" value="ECO:0007669"/>
    <property type="project" value="InterPro"/>
</dbReference>
<dbReference type="PANTHER" id="PTHR11920:SF462">
    <property type="entry name" value="GUANYLATE CYCLASE"/>
    <property type="match status" value="1"/>
</dbReference>
<dbReference type="GO" id="GO:0004383">
    <property type="term" value="F:guanylate cyclase activity"/>
    <property type="evidence" value="ECO:0007669"/>
    <property type="project" value="UniProtKB-EC"/>
</dbReference>
<dbReference type="InterPro" id="IPR029787">
    <property type="entry name" value="Nucleotide_cyclase"/>
</dbReference>
<dbReference type="EMBL" id="LR824534">
    <property type="protein sequence ID" value="CAH1643100.1"/>
    <property type="molecule type" value="Genomic_DNA"/>
</dbReference>
<evidence type="ECO:0000256" key="7">
    <source>
        <dbReference type="ARBA" id="ARBA00022989"/>
    </source>
</evidence>
<comment type="subcellular location">
    <subcellularLocation>
        <location evidence="2">Membrane</location>
        <topology evidence="2">Single-pass type I membrane protein</topology>
    </subcellularLocation>
</comment>
<dbReference type="PROSITE" id="PS50011">
    <property type="entry name" value="PROTEIN_KINASE_DOM"/>
    <property type="match status" value="1"/>
</dbReference>
<evidence type="ECO:0000256" key="8">
    <source>
        <dbReference type="ARBA" id="ARBA00023136"/>
    </source>
</evidence>
<keyword evidence="5 14" id="KW-0732">Signal</keyword>
<keyword evidence="12" id="KW-0175">Coiled coil</keyword>
<evidence type="ECO:0000256" key="4">
    <source>
        <dbReference type="ARBA" id="ARBA00022692"/>
    </source>
</evidence>
<dbReference type="InterPro" id="IPR011009">
    <property type="entry name" value="Kinase-like_dom_sf"/>
</dbReference>
<keyword evidence="8" id="KW-0472">Membrane</keyword>
<feature type="signal peptide" evidence="14">
    <location>
        <begin position="1"/>
        <end position="19"/>
    </location>
</feature>
<feature type="domain" description="Protein kinase" evidence="15">
    <location>
        <begin position="545"/>
        <end position="851"/>
    </location>
</feature>
<keyword evidence="18" id="KW-1185">Reference proteome</keyword>
<feature type="region of interest" description="Disordered" evidence="13">
    <location>
        <begin position="1149"/>
        <end position="1210"/>
    </location>
</feature>
<dbReference type="InterPro" id="IPR011645">
    <property type="entry name" value="HNOB_dom_associated"/>
</dbReference>
<dbReference type="InterPro" id="IPR001245">
    <property type="entry name" value="Ser-Thr/Tyr_kinase_cat_dom"/>
</dbReference>
<dbReference type="Pfam" id="PF07714">
    <property type="entry name" value="PK_Tyr_Ser-Thr"/>
    <property type="match status" value="1"/>
</dbReference>
<evidence type="ECO:0000256" key="3">
    <source>
        <dbReference type="ARBA" id="ARBA00012202"/>
    </source>
</evidence>
<dbReference type="Pfam" id="PF07701">
    <property type="entry name" value="HNOBA"/>
    <property type="match status" value="1"/>
</dbReference>
<dbReference type="GO" id="GO:0004672">
    <property type="term" value="F:protein kinase activity"/>
    <property type="evidence" value="ECO:0007669"/>
    <property type="project" value="InterPro"/>
</dbReference>
<evidence type="ECO:0000256" key="13">
    <source>
        <dbReference type="SAM" id="MobiDB-lite"/>
    </source>
</evidence>
<evidence type="ECO:0000256" key="14">
    <source>
        <dbReference type="SAM" id="SignalP"/>
    </source>
</evidence>
<dbReference type="Gene3D" id="3.30.70.1230">
    <property type="entry name" value="Nucleotide cyclase"/>
    <property type="match status" value="1"/>
</dbReference>
<evidence type="ECO:0000256" key="5">
    <source>
        <dbReference type="ARBA" id="ARBA00022729"/>
    </source>
</evidence>
<sequence>MRALLPLLAALSTTAAASSAPPATLPPLALLLRAACHGPLLAAFNESRLFDYEPARFLFTQYRVHLLSYEDTCGPEWRASMTKQALAALSEGGSVVGSGCLGAHVCGALGAAARALQRPVMTRCAAAEARGVAVARLAARLRWRLALVPPAAPTSECEAALLEVARALAVAGLAVRRSKLSPEELERQPDVVILCTDRGTGTPAAAAVTHEADGAGPAALLVHVEECDSASRSVTETRRTAMKDVNNATPTSNITLVLSEFLKTRSKRHSQSEEITMNDLSTNLSSNKLENISTETRLLNQPVIKYIGHRKIDTDSVQLRSKENGERSLIKQQVLESKHSVTEIELEKWQRVSTGEPGPDLDSDRVQSYLPQIQISFFRRLLLLTDDQLTKRSYSDETMIYDELLKAIKIDSIAKKAQKEDININFHLYEKQNKTSPHWTHAAVLATTVSRSLELSYEQINSVQLVNVTVALDSWSSAGAAGTAGGAGAARESTGAAALSAVAACGALALAASTALLLRWLATRRRRRRRRRDAVLTPSDFSFPVDERRRVGEGMETMLSCWLQQLHEFGGPELERPDLLKQPPCVAPRAPSAPSSTCSVNRVAVDRRIRYKGDVVHVKYLPATAGLELKRKATDVLLVMQNLRHENLNPFIGCLCELRPALVFDQCGRGSLEDVLVADDIKLDWTFRLSLLTDLVKGMRYLHASPLRLHGRLTSRNCVVDSRWVLRVTDYGLPAFFHAQALPHPHRSARDLLWTAPELLRESNGAGRGSQPGDVFAFAIIMQEVIVRGEPYCMLALTPEEIVEKVSRPPPLIRPSVSMGAAPPDAVSVMRQCWSEAPDLRPDFHRLHDIFRHLHRGRKVNIVDSMFEMLEKYSNNLEELIKERTEQLDMEKKKTEQLLNRMLPRSVAERLLLGSRVEPEEFSEVSIYFSDIVGFTALAARSTPVQVVDLLNDLYTTFDAAIEQYRVYKVETIGDAYMVVGGLPVRTRDHAESVATMALHLLHLAGRFRLRHLPDTPLHLRIGLHTGPCCAAVVGLTMPRYCLFGDTVNTASRMESTGQPPPAPARPCARRLGDGVVVAGAAWRIQVSATTAERLTAAGGYRLRSRGLTMVKGKGAMHTYWLLGKDGFDKPLPTPPPLQSEEVLFEVDGENECESPGPDHSPPAAARAGVERQRSDPTGTPDRQAWQRSGAVSADSSPPPGAALPTGAAPPPTLAAVAAVANPTTPTTPAADHSVQYSRYRCLGNGRRPLRRQWSLERGDTLAAAAAQGPGRGASSAPPSPPEPLALLVPAPARPPAPRYRTRPEPDGTPAPL</sequence>
<organism evidence="17 18">
    <name type="scientific">Spodoptera littoralis</name>
    <name type="common">Egyptian cotton leafworm</name>
    <dbReference type="NCBI Taxonomy" id="7109"/>
    <lineage>
        <taxon>Eukaryota</taxon>
        <taxon>Metazoa</taxon>
        <taxon>Ecdysozoa</taxon>
        <taxon>Arthropoda</taxon>
        <taxon>Hexapoda</taxon>
        <taxon>Insecta</taxon>
        <taxon>Pterygota</taxon>
        <taxon>Neoptera</taxon>
        <taxon>Endopterygota</taxon>
        <taxon>Lepidoptera</taxon>
        <taxon>Glossata</taxon>
        <taxon>Ditrysia</taxon>
        <taxon>Noctuoidea</taxon>
        <taxon>Noctuidae</taxon>
        <taxon>Amphipyrinae</taxon>
        <taxon>Spodoptera</taxon>
    </lineage>
</organism>
<dbReference type="Gene3D" id="1.10.510.10">
    <property type="entry name" value="Transferase(Phosphotransferase) domain 1"/>
    <property type="match status" value="1"/>
</dbReference>
<evidence type="ECO:0000256" key="9">
    <source>
        <dbReference type="ARBA" id="ARBA00023180"/>
    </source>
</evidence>
<keyword evidence="7" id="KW-1133">Transmembrane helix</keyword>
<evidence type="ECO:0000256" key="2">
    <source>
        <dbReference type="ARBA" id="ARBA00004479"/>
    </source>
</evidence>
<dbReference type="SMART" id="SM00044">
    <property type="entry name" value="CYCc"/>
    <property type="match status" value="1"/>
</dbReference>
<dbReference type="GO" id="GO:0007168">
    <property type="term" value="P:receptor guanylyl cyclase signaling pathway"/>
    <property type="evidence" value="ECO:0007669"/>
    <property type="project" value="TreeGrafter"/>
</dbReference>
<evidence type="ECO:0000259" key="15">
    <source>
        <dbReference type="PROSITE" id="PS50011"/>
    </source>
</evidence>
<evidence type="ECO:0000256" key="12">
    <source>
        <dbReference type="SAM" id="Coils"/>
    </source>
</evidence>
<feature type="compositionally biased region" description="Pro residues" evidence="13">
    <location>
        <begin position="1197"/>
        <end position="1210"/>
    </location>
</feature>
<evidence type="ECO:0000256" key="10">
    <source>
        <dbReference type="ARBA" id="ARBA00023239"/>
    </source>
</evidence>
<feature type="compositionally biased region" description="Low complexity" evidence="13">
    <location>
        <begin position="1263"/>
        <end position="1277"/>
    </location>
</feature>
<gene>
    <name evidence="17" type="ORF">SPLIT_LOCUS8456</name>
</gene>
<dbReference type="InterPro" id="IPR001054">
    <property type="entry name" value="A/G_cyclase"/>
</dbReference>
<dbReference type="GO" id="GO:0001653">
    <property type="term" value="F:peptide receptor activity"/>
    <property type="evidence" value="ECO:0007669"/>
    <property type="project" value="TreeGrafter"/>
</dbReference>
<keyword evidence="9" id="KW-0325">Glycoprotein</keyword>
<keyword evidence="10" id="KW-0456">Lyase</keyword>
<dbReference type="GO" id="GO:0004016">
    <property type="term" value="F:adenylate cyclase activity"/>
    <property type="evidence" value="ECO:0007669"/>
    <property type="project" value="TreeGrafter"/>
</dbReference>
<feature type="coiled-coil region" evidence="12">
    <location>
        <begin position="863"/>
        <end position="894"/>
    </location>
</feature>
<dbReference type="InterPro" id="IPR000719">
    <property type="entry name" value="Prot_kinase_dom"/>
</dbReference>
<evidence type="ECO:0000256" key="6">
    <source>
        <dbReference type="ARBA" id="ARBA00022741"/>
    </source>
</evidence>
<dbReference type="FunFam" id="1.10.510.10:FF:000801">
    <property type="entry name" value="Guanylate cyclase"/>
    <property type="match status" value="1"/>
</dbReference>